<evidence type="ECO:0000256" key="1">
    <source>
        <dbReference type="SAM" id="Coils"/>
    </source>
</evidence>
<dbReference type="Proteomes" id="UP000258127">
    <property type="component" value="Chromosome"/>
</dbReference>
<evidence type="ECO:0000313" key="2">
    <source>
        <dbReference type="EMBL" id="AXO90877.1"/>
    </source>
</evidence>
<dbReference type="AlphaFoldDB" id="A0AAI8KFQ6"/>
<keyword evidence="3" id="KW-1185">Reference proteome</keyword>
<protein>
    <submittedName>
        <fullName evidence="2">Lysis protein</fullName>
    </submittedName>
</protein>
<gene>
    <name evidence="2" type="ORF">DZC75_13595</name>
</gene>
<accession>A0AAI8KFQ6</accession>
<name>A0AAI8KFQ6_9PSED</name>
<reference evidence="2 3" key="1">
    <citation type="submission" date="2018-08" db="EMBL/GenBank/DDBJ databases">
        <authorList>
            <person name="Lee Y."/>
            <person name="Kakembo D."/>
        </authorList>
    </citation>
    <scope>NUCLEOTIDE SEQUENCE [LARGE SCALE GENOMIC DNA]</scope>
    <source>
        <strain evidence="2 3">JBCS1880</strain>
    </source>
</reference>
<dbReference type="RefSeq" id="WP_116890127.1">
    <property type="nucleotide sequence ID" value="NZ_CP031641.1"/>
</dbReference>
<proteinExistence type="predicted"/>
<evidence type="ECO:0000313" key="3">
    <source>
        <dbReference type="Proteomes" id="UP000258127"/>
    </source>
</evidence>
<dbReference type="EMBL" id="CP031641">
    <property type="protein sequence ID" value="AXO90877.1"/>
    <property type="molecule type" value="Genomic_DNA"/>
</dbReference>
<sequence length="171" mass="18566">MSPGVRLAILALLLGACLGAWAGWTWQDWRYGQQLAEQAGSYKAEREAASAAVIAQLQVHQDKREELEARLAASAQTHWREMNDAQSAQARLRDRLATADQRLSVLLDATSTPDRGCGLPEAARAGGVVHGPVRAYLDPAHAQRIVAITDEGDRAIIALKACQAYVRQVTQ</sequence>
<organism evidence="2 3">
    <name type="scientific">Pseudomonas parafulva</name>
    <dbReference type="NCBI Taxonomy" id="157782"/>
    <lineage>
        <taxon>Bacteria</taxon>
        <taxon>Pseudomonadati</taxon>
        <taxon>Pseudomonadota</taxon>
        <taxon>Gammaproteobacteria</taxon>
        <taxon>Pseudomonadales</taxon>
        <taxon>Pseudomonadaceae</taxon>
        <taxon>Pseudomonas</taxon>
    </lineage>
</organism>
<keyword evidence="1" id="KW-0175">Coiled coil</keyword>
<dbReference type="PROSITE" id="PS51257">
    <property type="entry name" value="PROKAR_LIPOPROTEIN"/>
    <property type="match status" value="1"/>
</dbReference>
<feature type="coiled-coil region" evidence="1">
    <location>
        <begin position="50"/>
        <end position="102"/>
    </location>
</feature>